<evidence type="ECO:0000313" key="4">
    <source>
        <dbReference type="Proteomes" id="UP000051401"/>
    </source>
</evidence>
<evidence type="ECO:0000256" key="1">
    <source>
        <dbReference type="SAM" id="Phobius"/>
    </source>
</evidence>
<proteinExistence type="predicted"/>
<dbReference type="Proteomes" id="UP000051401">
    <property type="component" value="Unassembled WGS sequence"/>
</dbReference>
<keyword evidence="1" id="KW-0472">Membrane</keyword>
<organism evidence="2 4">
    <name type="scientific">Roseovarius indicus</name>
    <dbReference type="NCBI Taxonomy" id="540747"/>
    <lineage>
        <taxon>Bacteria</taxon>
        <taxon>Pseudomonadati</taxon>
        <taxon>Pseudomonadota</taxon>
        <taxon>Alphaproteobacteria</taxon>
        <taxon>Rhodobacterales</taxon>
        <taxon>Roseobacteraceae</taxon>
        <taxon>Roseovarius</taxon>
    </lineage>
</organism>
<dbReference type="EMBL" id="CP031598">
    <property type="protein sequence ID" value="QEW29000.1"/>
    <property type="molecule type" value="Genomic_DNA"/>
</dbReference>
<dbReference type="STRING" id="540747.SAMN04488031_102660"/>
<dbReference type="PATRIC" id="fig|540747.5.peg.431"/>
<evidence type="ECO:0008006" key="6">
    <source>
        <dbReference type="Google" id="ProtNLM"/>
    </source>
</evidence>
<keyword evidence="1" id="KW-0812">Transmembrane</keyword>
<evidence type="ECO:0000313" key="2">
    <source>
        <dbReference type="EMBL" id="KRS19661.1"/>
    </source>
</evidence>
<dbReference type="EMBL" id="LAXI01000001">
    <property type="protein sequence ID" value="KRS19661.1"/>
    <property type="molecule type" value="Genomic_DNA"/>
</dbReference>
<gene>
    <name evidence="3" type="ORF">RIdsm_04842</name>
    <name evidence="2" type="ORF">XM52_02130</name>
</gene>
<protein>
    <recommendedName>
        <fullName evidence="6">Integral membrane protein</fullName>
    </recommendedName>
</protein>
<dbReference type="Proteomes" id="UP000325785">
    <property type="component" value="Chromosome"/>
</dbReference>
<feature type="transmembrane region" description="Helical" evidence="1">
    <location>
        <begin position="12"/>
        <end position="34"/>
    </location>
</feature>
<evidence type="ECO:0000313" key="3">
    <source>
        <dbReference type="EMBL" id="QEW29000.1"/>
    </source>
</evidence>
<keyword evidence="4" id="KW-1185">Reference proteome</keyword>
<reference evidence="3 5" key="2">
    <citation type="submission" date="2018-08" db="EMBL/GenBank/DDBJ databases">
        <title>Genetic Globetrotter - A new plasmid hitch-hiking vast phylogenetic and geographic distances.</title>
        <authorList>
            <person name="Vollmers J."/>
            <person name="Petersen J."/>
        </authorList>
    </citation>
    <scope>NUCLEOTIDE SEQUENCE [LARGE SCALE GENOMIC DNA]</scope>
    <source>
        <strain evidence="3 5">DSM 26383</strain>
    </source>
</reference>
<accession>A0A0T5PER1</accession>
<feature type="transmembrane region" description="Helical" evidence="1">
    <location>
        <begin position="40"/>
        <end position="61"/>
    </location>
</feature>
<name>A0A0T5PER1_9RHOB</name>
<sequence>MSKTFGPTRGEHIFRLSAGIAGLALLGVTLAVMGVPQGPALVELFGFGGLFFAGSAAWSGWKLAKRDHP</sequence>
<dbReference type="KEGG" id="rid:RIdsm_04842"/>
<dbReference type="RefSeq" id="WP_057812793.1">
    <property type="nucleotide sequence ID" value="NZ_CP031598.1"/>
</dbReference>
<keyword evidence="1" id="KW-1133">Transmembrane helix</keyword>
<reference evidence="2 4" key="1">
    <citation type="submission" date="2015-04" db="EMBL/GenBank/DDBJ databases">
        <title>The draft genome sequence of Roseovarius indicus B108T.</title>
        <authorList>
            <person name="Li G."/>
            <person name="Lai Q."/>
            <person name="Shao Z."/>
            <person name="Yan P."/>
        </authorList>
    </citation>
    <scope>NUCLEOTIDE SEQUENCE [LARGE SCALE GENOMIC DNA]</scope>
    <source>
        <strain evidence="2 4">B108</strain>
    </source>
</reference>
<dbReference type="AlphaFoldDB" id="A0A0T5PER1"/>
<evidence type="ECO:0000313" key="5">
    <source>
        <dbReference type="Proteomes" id="UP000325785"/>
    </source>
</evidence>